<evidence type="ECO:0000256" key="1">
    <source>
        <dbReference type="SAM" id="MobiDB-lite"/>
    </source>
</evidence>
<feature type="compositionally biased region" description="Polar residues" evidence="1">
    <location>
        <begin position="325"/>
        <end position="337"/>
    </location>
</feature>
<keyword evidence="3" id="KW-1185">Reference proteome</keyword>
<organism evidence="2 3">
    <name type="scientific">Pseudozyma flocculosa</name>
    <dbReference type="NCBI Taxonomy" id="84751"/>
    <lineage>
        <taxon>Eukaryota</taxon>
        <taxon>Fungi</taxon>
        <taxon>Dikarya</taxon>
        <taxon>Basidiomycota</taxon>
        <taxon>Ustilaginomycotina</taxon>
        <taxon>Ustilaginomycetes</taxon>
        <taxon>Ustilaginales</taxon>
        <taxon>Ustilaginaceae</taxon>
        <taxon>Pseudozyma</taxon>
    </lineage>
</organism>
<feature type="region of interest" description="Disordered" evidence="1">
    <location>
        <begin position="423"/>
        <end position="509"/>
    </location>
</feature>
<name>A0A5C3F9R4_9BASI</name>
<feature type="region of interest" description="Disordered" evidence="1">
    <location>
        <begin position="269"/>
        <end position="294"/>
    </location>
</feature>
<feature type="compositionally biased region" description="Basic residues" evidence="1">
    <location>
        <begin position="271"/>
        <end position="284"/>
    </location>
</feature>
<feature type="region of interest" description="Disordered" evidence="1">
    <location>
        <begin position="14"/>
        <end position="34"/>
    </location>
</feature>
<reference evidence="2 3" key="1">
    <citation type="submission" date="2018-03" db="EMBL/GenBank/DDBJ databases">
        <authorList>
            <person name="Guldener U."/>
        </authorList>
    </citation>
    <scope>NUCLEOTIDE SEQUENCE [LARGE SCALE GENOMIC DNA]</scope>
    <source>
        <strain evidence="2 3">DAOM196992</strain>
    </source>
</reference>
<feature type="compositionally biased region" description="Low complexity" evidence="1">
    <location>
        <begin position="482"/>
        <end position="491"/>
    </location>
</feature>
<sequence>MLLTIVCQPQRSLNPSSLPRASLSGGQAACRGSGGTGVRTSLGYHTVDASERAELRQDRLDRVSTDGRCVGGRARRTYGRGEYMLTMDRPSDTNLDLMRPAGPPTCMSWAAAAAHGISQAHLQQRHRVGSLRGPIEIKAVCISRRGPPSCVDEIRTMKGDQSEQRRCDDRARSVVYRAGLRGWGMEKARVPRALWPGGRPDLPWPGGGARLGPRHRSPSSDRGRVTSCRATLCAALAGGALVAPACPFPPSERRPFAVVDRQVGLLEVGPPRKRRRVTQHKTGRIPKSNAQGKAFSARRLAAPFGIARSFSSSFPLPFQEPRQGSGPSQEPEGSQANVPPHLGDEDGGSRVRDHRRHRHARGTGRTMMGSSLCQIFIAAADEVGFPIAEAARTTTTTTTTTAHLSAPRFWIALPPLLATRRFKDGRCPGGLRTRQRRRRRRRRRRQTYASMRPGRSPLRPASWNDGARGIEAFASSEPDCPAPSSSPGAAACREKRSPEADMTPTPPPSMSAQATMANFNDGGQPSRGFQRLAGTVPGPGRRARPTHAHTPPPGYPRRTASCRRWRQTWLPGSGSGSLAVERLTPELNPSHQARNPTSLAPDFGLLPASGCPPALLPALCRPAACQQRHIPAAFELVTYMPIDQQRQRRSGHLRLCIDGVSTFHPPPSPRLLSLRCFASSHLIPSHFVLAPASGPSPPPPVSASSIVSLTRRLSAHHHDPPLILPATTTIAPAAAAATSSTRPSPIWIAHDIQLYNRLASLHLARVSHRRRSLAAILCLG</sequence>
<feature type="region of interest" description="Disordered" evidence="1">
    <location>
        <begin position="204"/>
        <end position="224"/>
    </location>
</feature>
<accession>A0A5C3F9R4</accession>
<dbReference type="AlphaFoldDB" id="A0A5C3F9R4"/>
<dbReference type="EMBL" id="OOIP01000025">
    <property type="protein sequence ID" value="SPO41152.1"/>
    <property type="molecule type" value="Genomic_DNA"/>
</dbReference>
<evidence type="ECO:0000313" key="2">
    <source>
        <dbReference type="EMBL" id="SPO41152.1"/>
    </source>
</evidence>
<feature type="compositionally biased region" description="Basic residues" evidence="1">
    <location>
        <begin position="352"/>
        <end position="362"/>
    </location>
</feature>
<dbReference type="Proteomes" id="UP000323386">
    <property type="component" value="Unassembled WGS sequence"/>
</dbReference>
<proteinExistence type="predicted"/>
<feature type="compositionally biased region" description="Basic and acidic residues" evidence="1">
    <location>
        <begin position="342"/>
        <end position="351"/>
    </location>
</feature>
<evidence type="ECO:0000313" key="3">
    <source>
        <dbReference type="Proteomes" id="UP000323386"/>
    </source>
</evidence>
<feature type="compositionally biased region" description="Basic residues" evidence="1">
    <location>
        <begin position="433"/>
        <end position="446"/>
    </location>
</feature>
<protein>
    <submittedName>
        <fullName evidence="2">Uncharacterized protein</fullName>
    </submittedName>
</protein>
<feature type="region of interest" description="Disordered" evidence="1">
    <location>
        <begin position="537"/>
        <end position="559"/>
    </location>
</feature>
<feature type="region of interest" description="Disordered" evidence="1">
    <location>
        <begin position="313"/>
        <end position="366"/>
    </location>
</feature>
<gene>
    <name evidence="2" type="ORF">PSFLO_06634</name>
</gene>